<keyword evidence="1" id="KW-0472">Membrane</keyword>
<dbReference type="OrthoDB" id="1260494at2"/>
<evidence type="ECO:0000313" key="4">
    <source>
        <dbReference type="Proteomes" id="UP000036261"/>
    </source>
</evidence>
<feature type="transmembrane region" description="Helical" evidence="1">
    <location>
        <begin position="20"/>
        <end position="36"/>
    </location>
</feature>
<dbReference type="InterPro" id="IPR025698">
    <property type="entry name" value="2TM_dom"/>
</dbReference>
<gene>
    <name evidence="3" type="ORF">ACM46_03460</name>
</gene>
<feature type="domain" description="2TM" evidence="2">
    <location>
        <begin position="6"/>
        <end position="82"/>
    </location>
</feature>
<dbReference type="Proteomes" id="UP000036261">
    <property type="component" value="Unassembled WGS sequence"/>
</dbReference>
<organism evidence="3 4">
    <name type="scientific">Chryseobacterium angstadtii</name>
    <dbReference type="NCBI Taxonomy" id="558151"/>
    <lineage>
        <taxon>Bacteria</taxon>
        <taxon>Pseudomonadati</taxon>
        <taxon>Bacteroidota</taxon>
        <taxon>Flavobacteriia</taxon>
        <taxon>Flavobacteriales</taxon>
        <taxon>Weeksellaceae</taxon>
        <taxon>Chryseobacterium group</taxon>
        <taxon>Chryseobacterium</taxon>
    </lineage>
</organism>
<keyword evidence="1" id="KW-1133">Transmembrane helix</keyword>
<dbReference type="RefSeq" id="WP_048505195.1">
    <property type="nucleotide sequence ID" value="NZ_LFND01000001.1"/>
</dbReference>
<keyword evidence="1" id="KW-0812">Transmembrane</keyword>
<keyword evidence="4" id="KW-1185">Reference proteome</keyword>
<name>A0A0J7IKN7_9FLAO</name>
<comment type="caution">
    <text evidence="3">The sequence shown here is derived from an EMBL/GenBank/DDBJ whole genome shotgun (WGS) entry which is preliminary data.</text>
</comment>
<protein>
    <recommendedName>
        <fullName evidence="2">2TM domain-containing protein</fullName>
    </recommendedName>
</protein>
<dbReference type="STRING" id="558151.ACM46_03460"/>
<sequence>MDYDSAYERVSRLKKFYKSLLWFGIVAGILFFSDIIETGRIDFSLFNGSIILVIWGIILTIKAVKLFLLDEEWEKDIIEKEMRKDKKNIHF</sequence>
<evidence type="ECO:0000313" key="3">
    <source>
        <dbReference type="EMBL" id="KMQ66591.1"/>
    </source>
</evidence>
<dbReference type="Pfam" id="PF13239">
    <property type="entry name" value="2TM"/>
    <property type="match status" value="1"/>
</dbReference>
<reference evidence="3 4" key="1">
    <citation type="journal article" date="2013" name="Int. J. Syst. Evol. Microbiol.">
        <title>Chryseobacterium angstadtii sp. nov., isolated from a newt tank.</title>
        <authorList>
            <person name="Kirk K.E."/>
            <person name="Hoffman J.A."/>
            <person name="Smith K.A."/>
            <person name="Strahan B.L."/>
            <person name="Failor K.C."/>
            <person name="Krebs J.E."/>
            <person name="Gale A.N."/>
            <person name="Do T.D."/>
            <person name="Sontag T.C."/>
            <person name="Batties A.M."/>
            <person name="Mistiszyn K."/>
            <person name="Newman J.D."/>
        </authorList>
    </citation>
    <scope>NUCLEOTIDE SEQUENCE [LARGE SCALE GENOMIC DNA]</scope>
    <source>
        <strain evidence="3 4">KM</strain>
    </source>
</reference>
<feature type="transmembrane region" description="Helical" evidence="1">
    <location>
        <begin position="48"/>
        <end position="68"/>
    </location>
</feature>
<evidence type="ECO:0000256" key="1">
    <source>
        <dbReference type="SAM" id="Phobius"/>
    </source>
</evidence>
<dbReference type="AlphaFoldDB" id="A0A0J7IKN7"/>
<proteinExistence type="predicted"/>
<dbReference type="PATRIC" id="fig|558151.6.peg.728"/>
<dbReference type="EMBL" id="LFND01000001">
    <property type="protein sequence ID" value="KMQ66591.1"/>
    <property type="molecule type" value="Genomic_DNA"/>
</dbReference>
<accession>A0A0J7IKN7</accession>
<evidence type="ECO:0000259" key="2">
    <source>
        <dbReference type="Pfam" id="PF13239"/>
    </source>
</evidence>